<evidence type="ECO:0000313" key="2">
    <source>
        <dbReference type="EMBL" id="SJX21543.1"/>
    </source>
</evidence>
<dbReference type="PANTHER" id="PTHR47765:SF2">
    <property type="entry name" value="EXONUCLEASE MUT-7 HOMOLOG"/>
    <property type="match status" value="1"/>
</dbReference>
<dbReference type="Gene3D" id="3.30.420.10">
    <property type="entry name" value="Ribonuclease H-like superfamily/Ribonuclease H"/>
    <property type="match status" value="1"/>
</dbReference>
<dbReference type="InterPro" id="IPR012337">
    <property type="entry name" value="RNaseH-like_sf"/>
</dbReference>
<dbReference type="RefSeq" id="WP_087011807.1">
    <property type="nucleotide sequence ID" value="NZ_FUUY01000003.1"/>
</dbReference>
<dbReference type="CDD" id="cd06141">
    <property type="entry name" value="WRN_exo"/>
    <property type="match status" value="1"/>
</dbReference>
<dbReference type="Proteomes" id="UP000196240">
    <property type="component" value="Unassembled WGS sequence"/>
</dbReference>
<dbReference type="PANTHER" id="PTHR47765">
    <property type="entry name" value="3'-5' EXONUCLEASE DOMAIN-CONTAINING PROTEIN"/>
    <property type="match status" value="1"/>
</dbReference>
<keyword evidence="2" id="KW-0378">Hydrolase</keyword>
<reference evidence="2 3" key="1">
    <citation type="submission" date="2017-02" db="EMBL/GenBank/DDBJ databases">
        <authorList>
            <person name="Peterson S.W."/>
        </authorList>
    </citation>
    <scope>NUCLEOTIDE SEQUENCE [LARGE SCALE GENOMIC DNA]</scope>
    <source>
        <strain evidence="2">C6</strain>
    </source>
</reference>
<evidence type="ECO:0000313" key="3">
    <source>
        <dbReference type="Proteomes" id="UP000196240"/>
    </source>
</evidence>
<organism evidence="2 3">
    <name type="scientific">Acinetobacter johnsonii</name>
    <dbReference type="NCBI Taxonomy" id="40214"/>
    <lineage>
        <taxon>Bacteria</taxon>
        <taxon>Pseudomonadati</taxon>
        <taxon>Pseudomonadota</taxon>
        <taxon>Gammaproteobacteria</taxon>
        <taxon>Moraxellales</taxon>
        <taxon>Moraxellaceae</taxon>
        <taxon>Acinetobacter</taxon>
    </lineage>
</organism>
<dbReference type="AlphaFoldDB" id="A0A1R7QB99"/>
<dbReference type="SUPFAM" id="SSF53098">
    <property type="entry name" value="Ribonuclease H-like"/>
    <property type="match status" value="1"/>
</dbReference>
<dbReference type="GO" id="GO:0006139">
    <property type="term" value="P:nucleobase-containing compound metabolic process"/>
    <property type="evidence" value="ECO:0007669"/>
    <property type="project" value="InterPro"/>
</dbReference>
<dbReference type="Pfam" id="PF01612">
    <property type="entry name" value="DNA_pol_A_exo1"/>
    <property type="match status" value="1"/>
</dbReference>
<evidence type="ECO:0000259" key="1">
    <source>
        <dbReference type="SMART" id="SM00474"/>
    </source>
</evidence>
<dbReference type="EC" id="3.1.13.5" evidence="2"/>
<accession>A0A1R7QB99</accession>
<dbReference type="InterPro" id="IPR036397">
    <property type="entry name" value="RNaseH_sf"/>
</dbReference>
<dbReference type="GO" id="GO:0003676">
    <property type="term" value="F:nucleic acid binding"/>
    <property type="evidence" value="ECO:0007669"/>
    <property type="project" value="InterPro"/>
</dbReference>
<dbReference type="GO" id="GO:0008408">
    <property type="term" value="F:3'-5' exonuclease activity"/>
    <property type="evidence" value="ECO:0007669"/>
    <property type="project" value="InterPro"/>
</dbReference>
<dbReference type="GO" id="GO:0033890">
    <property type="term" value="F:ribonuclease D activity"/>
    <property type="evidence" value="ECO:0007669"/>
    <property type="project" value="UniProtKB-EC"/>
</dbReference>
<dbReference type="EMBL" id="FUUY01000003">
    <property type="protein sequence ID" value="SJX21543.1"/>
    <property type="molecule type" value="Genomic_DNA"/>
</dbReference>
<dbReference type="InterPro" id="IPR052408">
    <property type="entry name" value="Exonuclease_MUT-7-like"/>
</dbReference>
<dbReference type="SMART" id="SM00474">
    <property type="entry name" value="35EXOc"/>
    <property type="match status" value="1"/>
</dbReference>
<dbReference type="InterPro" id="IPR002562">
    <property type="entry name" value="3'-5'_exonuclease_dom"/>
</dbReference>
<feature type="domain" description="3'-5' exonuclease" evidence="1">
    <location>
        <begin position="30"/>
        <end position="201"/>
    </location>
</feature>
<proteinExistence type="predicted"/>
<protein>
    <submittedName>
        <fullName evidence="2">Ribonuclease D</fullName>
        <ecNumber evidence="2">3.1.13.5</ecNumber>
    </submittedName>
</protein>
<sequence>MMDSSFQHILPSKVEIQKFPRFQNLPKQAIHVIQNLEQCEAIRAELEQVSIFGFDSESKPTFQVGEVSTGPHLIQLASIEHAYLFQMSPPIWSFLAPFLANPDQLKVGFGLKNDAHLFRKKGFELKGVVELSKCFASFGLTNPVGIKNAIALLFQLNFPKSKKVSTSNWARKILTPEQVDYAAADAYAALLVFEELRHLERLPKDISKELEKTTKPCRHEKL</sequence>
<gene>
    <name evidence="2" type="primary">rnd_1</name>
    <name evidence="2" type="ORF">ACNJC6_01160</name>
</gene>
<name>A0A1R7QB99_ACIJO</name>